<accession>A0A6N4WAE7</accession>
<gene>
    <name evidence="2" type="ORF">MANY_23510</name>
</gene>
<name>A0A6N4WAE7_9MYCO</name>
<dbReference type="KEGG" id="many:MANY_23510"/>
<evidence type="ECO:0000313" key="3">
    <source>
        <dbReference type="Proteomes" id="UP000467249"/>
    </source>
</evidence>
<protein>
    <submittedName>
        <fullName evidence="2">Uncharacterized protein</fullName>
    </submittedName>
</protein>
<evidence type="ECO:0000313" key="2">
    <source>
        <dbReference type="EMBL" id="BBZ77014.1"/>
    </source>
</evidence>
<dbReference type="EMBL" id="AP022620">
    <property type="protein sequence ID" value="BBZ77014.1"/>
    <property type="molecule type" value="Genomic_DNA"/>
</dbReference>
<dbReference type="AlphaFoldDB" id="A0A6N4WAE7"/>
<sequence length="76" mass="8608">MAASVPQVPSRSEARMLLTALERMRVRLVMQRADLARQLRELSERIDGTDRQLDDVRVTAEWLSAVARHPSGRLPA</sequence>
<dbReference type="RefSeq" id="WP_163804390.1">
    <property type="nucleotide sequence ID" value="NZ_AP022620.1"/>
</dbReference>
<keyword evidence="1" id="KW-0175">Coiled coil</keyword>
<evidence type="ECO:0000256" key="1">
    <source>
        <dbReference type="SAM" id="Coils"/>
    </source>
</evidence>
<reference evidence="2 3" key="1">
    <citation type="journal article" date="2019" name="Emerg. Microbes Infect.">
        <title>Comprehensive subspecies identification of 175 nontuberculous mycobacteria species based on 7547 genomic profiles.</title>
        <authorList>
            <person name="Matsumoto Y."/>
            <person name="Kinjo T."/>
            <person name="Motooka D."/>
            <person name="Nabeya D."/>
            <person name="Jung N."/>
            <person name="Uechi K."/>
            <person name="Horii T."/>
            <person name="Iida T."/>
            <person name="Fujita J."/>
            <person name="Nakamura S."/>
        </authorList>
    </citation>
    <scope>NUCLEOTIDE SEQUENCE [LARGE SCALE GENOMIC DNA]</scope>
    <source>
        <strain evidence="2 3">JCM 30275</strain>
    </source>
</reference>
<dbReference type="Proteomes" id="UP000467249">
    <property type="component" value="Chromosome"/>
</dbReference>
<proteinExistence type="predicted"/>
<keyword evidence="3" id="KW-1185">Reference proteome</keyword>
<organism evidence="2 3">
    <name type="scientific">Mycolicibacterium anyangense</name>
    <dbReference type="NCBI Taxonomy" id="1431246"/>
    <lineage>
        <taxon>Bacteria</taxon>
        <taxon>Bacillati</taxon>
        <taxon>Actinomycetota</taxon>
        <taxon>Actinomycetes</taxon>
        <taxon>Mycobacteriales</taxon>
        <taxon>Mycobacteriaceae</taxon>
        <taxon>Mycolicibacterium</taxon>
    </lineage>
</organism>
<feature type="coiled-coil region" evidence="1">
    <location>
        <begin position="25"/>
        <end position="59"/>
    </location>
</feature>